<proteinExistence type="predicted"/>
<protein>
    <recommendedName>
        <fullName evidence="5">G-protein coupled receptors family 1 profile domain-containing protein</fullName>
    </recommendedName>
</protein>
<dbReference type="InterPro" id="IPR019424">
    <property type="entry name" value="7TM_GPCR_Srsx"/>
</dbReference>
<dbReference type="InterPro" id="IPR047130">
    <property type="entry name" value="7TM_GPCR_Srsx_nematod"/>
</dbReference>
<dbReference type="SUPFAM" id="SSF81321">
    <property type="entry name" value="Family A G protein-coupled receptor-like"/>
    <property type="match status" value="1"/>
</dbReference>
<dbReference type="PANTHER" id="PTHR23360:SF26">
    <property type="entry name" value="G-PROTEIN COUPLED RECEPTORS FAMILY 1 PROFILE DOMAIN-CONTAINING PROTEIN"/>
    <property type="match status" value="1"/>
</dbReference>
<feature type="transmembrane region" description="Helical" evidence="1">
    <location>
        <begin position="309"/>
        <end position="330"/>
    </location>
</feature>
<keyword evidence="4" id="KW-1185">Reference proteome</keyword>
<evidence type="ECO:0000313" key="4">
    <source>
        <dbReference type="Proteomes" id="UP001175271"/>
    </source>
</evidence>
<dbReference type="Proteomes" id="UP001175271">
    <property type="component" value="Unassembled WGS sequence"/>
</dbReference>
<feature type="transmembrane region" description="Helical" evidence="1">
    <location>
        <begin position="388"/>
        <end position="407"/>
    </location>
</feature>
<keyword evidence="1" id="KW-0472">Membrane</keyword>
<evidence type="ECO:0000313" key="3">
    <source>
        <dbReference type="EMBL" id="KAK0409888.1"/>
    </source>
</evidence>
<name>A0AA39HS45_9BILA</name>
<dbReference type="Pfam" id="PF10320">
    <property type="entry name" value="7TM_GPCR_Srsx"/>
    <property type="match status" value="1"/>
</dbReference>
<reference evidence="3" key="1">
    <citation type="submission" date="2023-06" db="EMBL/GenBank/DDBJ databases">
        <title>Genomic analysis of the entomopathogenic nematode Steinernema hermaphroditum.</title>
        <authorList>
            <person name="Schwarz E.M."/>
            <person name="Heppert J.K."/>
            <person name="Baniya A."/>
            <person name="Schwartz H.T."/>
            <person name="Tan C.-H."/>
            <person name="Antoshechkin I."/>
            <person name="Sternberg P.W."/>
            <person name="Goodrich-Blair H."/>
            <person name="Dillman A.R."/>
        </authorList>
    </citation>
    <scope>NUCLEOTIDE SEQUENCE</scope>
    <source>
        <strain evidence="3">PS9179</strain>
        <tissue evidence="3">Whole animal</tissue>
    </source>
</reference>
<dbReference type="CDD" id="cd00637">
    <property type="entry name" value="7tm_classA_rhodopsin-like"/>
    <property type="match status" value="1"/>
</dbReference>
<evidence type="ECO:0008006" key="5">
    <source>
        <dbReference type="Google" id="ProtNLM"/>
    </source>
</evidence>
<feature type="transmembrane region" description="Helical" evidence="1">
    <location>
        <begin position="342"/>
        <end position="368"/>
    </location>
</feature>
<feature type="transmembrane region" description="Helical" evidence="1">
    <location>
        <begin position="554"/>
        <end position="575"/>
    </location>
</feature>
<feature type="transmembrane region" description="Helical" evidence="1">
    <location>
        <begin position="521"/>
        <end position="539"/>
    </location>
</feature>
<evidence type="ECO:0000256" key="2">
    <source>
        <dbReference type="SAM" id="SignalP"/>
    </source>
</evidence>
<keyword evidence="2" id="KW-0732">Signal</keyword>
<sequence length="620" mass="70088">MSAFQRTVAVLLLVSLSSAQHYDCSYAQLVIGNNFKLGPFALSLSEKGEIGADLLKDVVSKIADDVDKAPVEDKVTIVVRALLTYMKRNGDTRRQIERLDIPLWGTVAELIDACGHRKDLEHHIEKYEAESPAYLYSVGNRQEPDKWTLEYTVLNRKGVCTDRPKSLSPEPKPTPIGVFRFPDGDFGQNLNAYNRRCRPNGVKHFRFLDRWRSTSSGNSVLLTERPKKGEFPIKLSAFYKEFKNEGPIAIVGIEEGCGTEVPIYTVYHTNLKIWYYIRDKALYSKLKGRSGLPFPVWDPTMDMAIQAEIGLFMLLGLSTPLINAPVLAAIFSSALLRVQKEFVIIAGLSLSDAFNGFVFALVAVYRWIVLAGGKETVPTSRWHCLTTVPQMCSIVSDLAFGWMLLVVTFDRFFAVFAPIRYFKTEHSYAWKMLGAVLLQSFLCLFVALIFTRHDTLPEVGPYCYTDDSVDKKVGFAFAIIRIVTVACSIFLYLPICLRLYMIAKQKRLGRYSTRRYTQLKNMTLTVALSSASGIAFVLLPDTVSAFDIFGLKKYSSYFFVLLFAKSISTVSIYFFRSPALSERMKRLVWRKKETRILLSLSTIVTSKRKLSSTLSMNQNS</sequence>
<dbReference type="Gene3D" id="1.20.1070.10">
    <property type="entry name" value="Rhodopsin 7-helix transmembrane proteins"/>
    <property type="match status" value="1"/>
</dbReference>
<keyword evidence="1" id="KW-0812">Transmembrane</keyword>
<gene>
    <name evidence="3" type="ORF">QR680_004820</name>
</gene>
<feature type="transmembrane region" description="Helical" evidence="1">
    <location>
        <begin position="475"/>
        <end position="500"/>
    </location>
</feature>
<keyword evidence="1" id="KW-1133">Transmembrane helix</keyword>
<comment type="caution">
    <text evidence="3">The sequence shown here is derived from an EMBL/GenBank/DDBJ whole genome shotgun (WGS) entry which is preliminary data.</text>
</comment>
<feature type="transmembrane region" description="Helical" evidence="1">
    <location>
        <begin position="428"/>
        <end position="450"/>
    </location>
</feature>
<accession>A0AA39HS45</accession>
<feature type="signal peptide" evidence="2">
    <location>
        <begin position="1"/>
        <end position="19"/>
    </location>
</feature>
<dbReference type="AlphaFoldDB" id="A0AA39HS45"/>
<organism evidence="3 4">
    <name type="scientific">Steinernema hermaphroditum</name>
    <dbReference type="NCBI Taxonomy" id="289476"/>
    <lineage>
        <taxon>Eukaryota</taxon>
        <taxon>Metazoa</taxon>
        <taxon>Ecdysozoa</taxon>
        <taxon>Nematoda</taxon>
        <taxon>Chromadorea</taxon>
        <taxon>Rhabditida</taxon>
        <taxon>Tylenchina</taxon>
        <taxon>Panagrolaimomorpha</taxon>
        <taxon>Strongyloidoidea</taxon>
        <taxon>Steinernematidae</taxon>
        <taxon>Steinernema</taxon>
    </lineage>
</organism>
<dbReference type="PANTHER" id="PTHR23360">
    <property type="entry name" value="G-PROTEIN COUPLED RECEPTORS FAMILY 1 PROFILE DOMAIN-CONTAINING PROTEIN-RELATED"/>
    <property type="match status" value="1"/>
</dbReference>
<dbReference type="EMBL" id="JAUCMV010000003">
    <property type="protein sequence ID" value="KAK0409888.1"/>
    <property type="molecule type" value="Genomic_DNA"/>
</dbReference>
<evidence type="ECO:0000256" key="1">
    <source>
        <dbReference type="SAM" id="Phobius"/>
    </source>
</evidence>
<feature type="chain" id="PRO_5041391721" description="G-protein coupled receptors family 1 profile domain-containing protein" evidence="2">
    <location>
        <begin position="20"/>
        <end position="620"/>
    </location>
</feature>